<keyword evidence="1" id="KW-0418">Kinase</keyword>
<proteinExistence type="predicted"/>
<dbReference type="EMBL" id="SOCE01000001">
    <property type="protein sequence ID" value="TDU90726.1"/>
    <property type="molecule type" value="Genomic_DNA"/>
</dbReference>
<dbReference type="SUPFAM" id="SSF52540">
    <property type="entry name" value="P-loop containing nucleoside triphosphate hydrolases"/>
    <property type="match status" value="1"/>
</dbReference>
<protein>
    <submittedName>
        <fullName evidence="1">Putative kinase</fullName>
    </submittedName>
</protein>
<organism evidence="1 2">
    <name type="scientific">Kribbella voronezhensis</name>
    <dbReference type="NCBI Taxonomy" id="2512212"/>
    <lineage>
        <taxon>Bacteria</taxon>
        <taxon>Bacillati</taxon>
        <taxon>Actinomycetota</taxon>
        <taxon>Actinomycetes</taxon>
        <taxon>Propionibacteriales</taxon>
        <taxon>Kribbellaceae</taxon>
        <taxon>Kribbella</taxon>
    </lineage>
</organism>
<keyword evidence="1" id="KW-0808">Transferase</keyword>
<dbReference type="InterPro" id="IPR027417">
    <property type="entry name" value="P-loop_NTPase"/>
</dbReference>
<dbReference type="GO" id="GO:0016301">
    <property type="term" value="F:kinase activity"/>
    <property type="evidence" value="ECO:0007669"/>
    <property type="project" value="UniProtKB-KW"/>
</dbReference>
<reference evidence="1 2" key="1">
    <citation type="submission" date="2019-03" db="EMBL/GenBank/DDBJ databases">
        <title>Genomic Encyclopedia of Type Strains, Phase III (KMG-III): the genomes of soil and plant-associated and newly described type strains.</title>
        <authorList>
            <person name="Whitman W."/>
        </authorList>
    </citation>
    <scope>NUCLEOTIDE SEQUENCE [LARGE SCALE GENOMIC DNA]</scope>
    <source>
        <strain evidence="1 2">VKM Ac-2575</strain>
    </source>
</reference>
<dbReference type="RefSeq" id="WP_133980600.1">
    <property type="nucleotide sequence ID" value="NZ_SOCE01000001.1"/>
</dbReference>
<evidence type="ECO:0000313" key="1">
    <source>
        <dbReference type="EMBL" id="TDU90726.1"/>
    </source>
</evidence>
<comment type="caution">
    <text evidence="1">The sequence shown here is derived from an EMBL/GenBank/DDBJ whole genome shotgun (WGS) entry which is preliminary data.</text>
</comment>
<dbReference type="AlphaFoldDB" id="A0A4R7TGI8"/>
<accession>A0A4R7TGI8</accession>
<dbReference type="Gene3D" id="3.40.50.300">
    <property type="entry name" value="P-loop containing nucleotide triphosphate hydrolases"/>
    <property type="match status" value="1"/>
</dbReference>
<evidence type="ECO:0000313" key="2">
    <source>
        <dbReference type="Proteomes" id="UP000295151"/>
    </source>
</evidence>
<gene>
    <name evidence="1" type="ORF">EV138_4320</name>
</gene>
<dbReference type="Proteomes" id="UP000295151">
    <property type="component" value="Unassembled WGS sequence"/>
</dbReference>
<keyword evidence="2" id="KW-1185">Reference proteome</keyword>
<name>A0A4R7TGI8_9ACTN</name>
<dbReference type="Pfam" id="PF13671">
    <property type="entry name" value="AAA_33"/>
    <property type="match status" value="1"/>
</dbReference>
<dbReference type="OrthoDB" id="3523587at2"/>
<sequence>MTVLLMPPSARQNLGTTELRYPENSIVVVAGIPGAGKSTLLRRLFRDPGTVRVLDSERLRDRWMPVLRPIPYAVWRPLVHLTYYLLVLRAIRTQGPLVIHDCATRPWARHLIGRAAQRSNRPLHLILLDVPPAVARLGQHARARVVHPASMTTHTRRWPTLRDLAAADPSQAVPGATTATILNRTEANHLAAITFGPHPN</sequence>